<dbReference type="Gene3D" id="2.30.40.10">
    <property type="entry name" value="Urease, subunit C, domain 1"/>
    <property type="match status" value="1"/>
</dbReference>
<feature type="domain" description="Amidohydrolase-related" evidence="3">
    <location>
        <begin position="55"/>
        <end position="157"/>
    </location>
</feature>
<keyword evidence="5" id="KW-1185">Reference proteome</keyword>
<evidence type="ECO:0000313" key="4">
    <source>
        <dbReference type="EMBL" id="PAV97768.1"/>
    </source>
</evidence>
<reference evidence="4 5" key="1">
    <citation type="submission" date="2017-08" db="EMBL/GenBank/DDBJ databases">
        <title>Draft Genome Sequence of Hafnia alvei CITHA-6 Isolated from Raw Bovine Milk.</title>
        <authorList>
            <person name="Culligan E.P."/>
            <person name="Mcsweeney A."/>
            <person name="O'Doherty C."/>
            <person name="Gleeson E."/>
            <person name="O'Riordan D."/>
            <person name="Sleator R.D."/>
        </authorList>
    </citation>
    <scope>NUCLEOTIDE SEQUENCE [LARGE SCALE GENOMIC DNA]</scope>
    <source>
        <strain evidence="4 5">CITHA-6</strain>
    </source>
</reference>
<dbReference type="InterPro" id="IPR011059">
    <property type="entry name" value="Metal-dep_hydrolase_composite"/>
</dbReference>
<dbReference type="SUPFAM" id="SSF51338">
    <property type="entry name" value="Composite domain of metallo-dependent hydrolases"/>
    <property type="match status" value="1"/>
</dbReference>
<dbReference type="AlphaFoldDB" id="A0A2A2MFY5"/>
<dbReference type="RefSeq" id="WP_095661530.1">
    <property type="nucleotide sequence ID" value="NZ_NQMS01000002.1"/>
</dbReference>
<dbReference type="InterPro" id="IPR050287">
    <property type="entry name" value="MTA/SAH_deaminase"/>
</dbReference>
<evidence type="ECO:0000313" key="5">
    <source>
        <dbReference type="Proteomes" id="UP000218796"/>
    </source>
</evidence>
<evidence type="ECO:0000259" key="3">
    <source>
        <dbReference type="Pfam" id="PF01979"/>
    </source>
</evidence>
<name>A0A2A2MFY5_9GAMM</name>
<comment type="caution">
    <text evidence="4">The sequence shown here is derived from an EMBL/GenBank/DDBJ whole genome shotgun (WGS) entry which is preliminary data.</text>
</comment>
<comment type="similarity">
    <text evidence="1">Belongs to the metallo-dependent hydrolases superfamily. ATZ/TRZ family.</text>
</comment>
<keyword evidence="2" id="KW-0378">Hydrolase</keyword>
<organism evidence="4 5">
    <name type="scientific">Hafnia paralvei</name>
    <dbReference type="NCBI Taxonomy" id="546367"/>
    <lineage>
        <taxon>Bacteria</taxon>
        <taxon>Pseudomonadati</taxon>
        <taxon>Pseudomonadota</taxon>
        <taxon>Gammaproteobacteria</taxon>
        <taxon>Enterobacterales</taxon>
        <taxon>Hafniaceae</taxon>
        <taxon>Hafnia</taxon>
    </lineage>
</organism>
<dbReference type="GO" id="GO:0016810">
    <property type="term" value="F:hydrolase activity, acting on carbon-nitrogen (but not peptide) bonds"/>
    <property type="evidence" value="ECO:0007669"/>
    <property type="project" value="InterPro"/>
</dbReference>
<dbReference type="InterPro" id="IPR006680">
    <property type="entry name" value="Amidohydro-rel"/>
</dbReference>
<evidence type="ECO:0000256" key="1">
    <source>
        <dbReference type="ARBA" id="ARBA00006745"/>
    </source>
</evidence>
<dbReference type="SUPFAM" id="SSF51556">
    <property type="entry name" value="Metallo-dependent hydrolases"/>
    <property type="match status" value="1"/>
</dbReference>
<proteinExistence type="inferred from homology"/>
<dbReference type="NCBIfam" id="NF006056">
    <property type="entry name" value="PRK08204.1"/>
    <property type="match status" value="1"/>
</dbReference>
<dbReference type="InterPro" id="IPR032466">
    <property type="entry name" value="Metal_Hydrolase"/>
</dbReference>
<evidence type="ECO:0000256" key="2">
    <source>
        <dbReference type="ARBA" id="ARBA00022801"/>
    </source>
</evidence>
<sequence length="431" mass="46574">MTRTLIRGGLVLSMDPETPYAIHSNILIDEGQIVAMGHNLEAAEAAEQIDASGMLVMPGLVNAHLHSWQTPLRGLAANWSLSDYMQKMLGQIGPKFSPEDIYWATYAAALDQIDAGVTTIIDWCHNTPTTAHANAAMAALHDAGIRALFLYGVTTSNTGLHAFGIDKLDEITLPDGAGDLLSLGMSILGPAYAPLDQVRLELDRANALKQIVSMHYASDTNSCSFRQLATEGRITEQVNIVHGNGLDVEEIRALVQCSATFTVTPEVEMQMGFGPGITGHIRSQGGKPSLGVDTEASSSHDMFQVIRFALQLQRFMDHQHVQAQTKNGVEGISNSAYEALTWATVEGARTAGLSARIGSLIPSKQADLIMVRMPDLRPGIDPIQLLVSRAMASDIDTVFIRGKLKKQSGKRIGTSRNEIAKKLSRIALRVL</sequence>
<dbReference type="Proteomes" id="UP000218796">
    <property type="component" value="Unassembled WGS sequence"/>
</dbReference>
<protein>
    <recommendedName>
        <fullName evidence="3">Amidohydrolase-related domain-containing protein</fullName>
    </recommendedName>
</protein>
<dbReference type="OrthoDB" id="9807210at2"/>
<dbReference type="PANTHER" id="PTHR43794:SF11">
    <property type="entry name" value="AMIDOHYDROLASE-RELATED DOMAIN-CONTAINING PROTEIN"/>
    <property type="match status" value="1"/>
</dbReference>
<gene>
    <name evidence="4" type="ORF">CJD50_08995</name>
</gene>
<feature type="domain" description="Amidohydrolase-related" evidence="3">
    <location>
        <begin position="289"/>
        <end position="404"/>
    </location>
</feature>
<dbReference type="Pfam" id="PF01979">
    <property type="entry name" value="Amidohydro_1"/>
    <property type="match status" value="2"/>
</dbReference>
<dbReference type="PANTHER" id="PTHR43794">
    <property type="entry name" value="AMINOHYDROLASE SSNA-RELATED"/>
    <property type="match status" value="1"/>
</dbReference>
<dbReference type="EMBL" id="NQMS01000002">
    <property type="protein sequence ID" value="PAV97768.1"/>
    <property type="molecule type" value="Genomic_DNA"/>
</dbReference>
<accession>A0A2A2MFY5</accession>
<dbReference type="Gene3D" id="3.20.20.140">
    <property type="entry name" value="Metal-dependent hydrolases"/>
    <property type="match status" value="1"/>
</dbReference>